<gene>
    <name evidence="1" type="ORF">CLV99_2249</name>
</gene>
<comment type="caution">
    <text evidence="1">The sequence shown here is derived from an EMBL/GenBank/DDBJ whole genome shotgun (WGS) entry which is preliminary data.</text>
</comment>
<accession>A0A4R6WEM9</accession>
<keyword evidence="2" id="KW-1185">Reference proteome</keyword>
<dbReference type="RefSeq" id="WP_133584506.1">
    <property type="nucleotide sequence ID" value="NZ_SNYV01000013.1"/>
</dbReference>
<dbReference type="OrthoDB" id="9820400at2"/>
<name>A0A4R6WEM9_9SPHI</name>
<reference evidence="1 2" key="1">
    <citation type="submission" date="2019-03" db="EMBL/GenBank/DDBJ databases">
        <title>Genomic Encyclopedia of Archaeal and Bacterial Type Strains, Phase II (KMG-II): from individual species to whole genera.</title>
        <authorList>
            <person name="Goeker M."/>
        </authorList>
    </citation>
    <scope>NUCLEOTIDE SEQUENCE [LARGE SCALE GENOMIC DNA]</scope>
    <source>
        <strain evidence="1 2">DSM 28353</strain>
    </source>
</reference>
<dbReference type="Proteomes" id="UP000295292">
    <property type="component" value="Unassembled WGS sequence"/>
</dbReference>
<protein>
    <submittedName>
        <fullName evidence="1">Uncharacterized protein</fullName>
    </submittedName>
</protein>
<evidence type="ECO:0000313" key="1">
    <source>
        <dbReference type="EMBL" id="TDQ78269.1"/>
    </source>
</evidence>
<evidence type="ECO:0000313" key="2">
    <source>
        <dbReference type="Proteomes" id="UP000295292"/>
    </source>
</evidence>
<organism evidence="1 2">
    <name type="scientific">Sphingobacterium yanglingense</name>
    <dbReference type="NCBI Taxonomy" id="1437280"/>
    <lineage>
        <taxon>Bacteria</taxon>
        <taxon>Pseudomonadati</taxon>
        <taxon>Bacteroidota</taxon>
        <taxon>Sphingobacteriia</taxon>
        <taxon>Sphingobacteriales</taxon>
        <taxon>Sphingobacteriaceae</taxon>
        <taxon>Sphingobacterium</taxon>
    </lineage>
</organism>
<sequence>MKNFADSITYEKYFEQYEYIFEKAYFVDQEVHSLTDEFKLIIDNYNHSYDITHNYGKSISCQNIKLFDKTGCQIFTSRYAFGKLFYQYIRHSNNNEYLISGNDLMEFSIYNITKNEEYKFVSECRIDEDSDEDCDNEFWYIREWIYNPINNLVAINGQDLMNCATVTVCDFAYPEVLPLKFKNLYKTLADRYDDGTCNAVGWTDDNCLELDVCEENSKNVKPTAQKISELLIKK</sequence>
<proteinExistence type="predicted"/>
<dbReference type="EMBL" id="SNYV01000013">
    <property type="protein sequence ID" value="TDQ78269.1"/>
    <property type="molecule type" value="Genomic_DNA"/>
</dbReference>
<dbReference type="AlphaFoldDB" id="A0A4R6WEM9"/>